<organism evidence="1 2">
    <name type="scientific">Trapa natans</name>
    <name type="common">Water chestnut</name>
    <dbReference type="NCBI Taxonomy" id="22666"/>
    <lineage>
        <taxon>Eukaryota</taxon>
        <taxon>Viridiplantae</taxon>
        <taxon>Streptophyta</taxon>
        <taxon>Embryophyta</taxon>
        <taxon>Tracheophyta</taxon>
        <taxon>Spermatophyta</taxon>
        <taxon>Magnoliopsida</taxon>
        <taxon>eudicotyledons</taxon>
        <taxon>Gunneridae</taxon>
        <taxon>Pentapetalae</taxon>
        <taxon>rosids</taxon>
        <taxon>malvids</taxon>
        <taxon>Myrtales</taxon>
        <taxon>Lythraceae</taxon>
        <taxon>Trapa</taxon>
    </lineage>
</organism>
<name>A0AAN7LW18_TRANT</name>
<proteinExistence type="predicted"/>
<sequence>MVGCNPSILSGQMQCSRTSSSINPSIKMIMIQFLLIPVPGFWYKAHQVQACWLVLSSLTWICNCKDDFTFFILFSFTDQFHEPGVMKTPWTILHRSNFWFYFWPPQVNIFGFRLFFVQWMLLH</sequence>
<protein>
    <submittedName>
        <fullName evidence="1">Uncharacterized protein</fullName>
    </submittedName>
</protein>
<accession>A0AAN7LW18</accession>
<reference evidence="1 2" key="1">
    <citation type="journal article" date="2023" name="Hortic Res">
        <title>Pangenome of water caltrop reveals structural variations and asymmetric subgenome divergence after allopolyploidization.</title>
        <authorList>
            <person name="Zhang X."/>
            <person name="Chen Y."/>
            <person name="Wang L."/>
            <person name="Yuan Y."/>
            <person name="Fang M."/>
            <person name="Shi L."/>
            <person name="Lu R."/>
            <person name="Comes H.P."/>
            <person name="Ma Y."/>
            <person name="Chen Y."/>
            <person name="Huang G."/>
            <person name="Zhou Y."/>
            <person name="Zheng Z."/>
            <person name="Qiu Y."/>
        </authorList>
    </citation>
    <scope>NUCLEOTIDE SEQUENCE [LARGE SCALE GENOMIC DNA]</scope>
    <source>
        <strain evidence="1">F231</strain>
    </source>
</reference>
<keyword evidence="2" id="KW-1185">Reference proteome</keyword>
<evidence type="ECO:0000313" key="2">
    <source>
        <dbReference type="Proteomes" id="UP001346149"/>
    </source>
</evidence>
<dbReference type="Proteomes" id="UP001346149">
    <property type="component" value="Unassembled WGS sequence"/>
</dbReference>
<gene>
    <name evidence="1" type="ORF">SAY86_011658</name>
</gene>
<comment type="caution">
    <text evidence="1">The sequence shown here is derived from an EMBL/GenBank/DDBJ whole genome shotgun (WGS) entry which is preliminary data.</text>
</comment>
<evidence type="ECO:0000313" key="1">
    <source>
        <dbReference type="EMBL" id="KAK4787825.1"/>
    </source>
</evidence>
<dbReference type="EMBL" id="JAXQNO010000012">
    <property type="protein sequence ID" value="KAK4787825.1"/>
    <property type="molecule type" value="Genomic_DNA"/>
</dbReference>
<dbReference type="AlphaFoldDB" id="A0AAN7LW18"/>